<dbReference type="Gene3D" id="2.40.10.10">
    <property type="entry name" value="Trypsin-like serine proteases"/>
    <property type="match status" value="2"/>
</dbReference>
<dbReference type="AlphaFoldDB" id="A0A811V2Y9"/>
<dbReference type="PANTHER" id="PTHR24276">
    <property type="entry name" value="POLYSERASE-RELATED"/>
    <property type="match status" value="1"/>
</dbReference>
<dbReference type="InterPro" id="IPR018114">
    <property type="entry name" value="TRYPSIN_HIS"/>
</dbReference>
<evidence type="ECO:0000259" key="8">
    <source>
        <dbReference type="PROSITE" id="PS50240"/>
    </source>
</evidence>
<dbReference type="FunFam" id="2.40.10.10:FF:000034">
    <property type="entry name" value="Eupolytin"/>
    <property type="match status" value="1"/>
</dbReference>
<accession>A0A811V2Y9</accession>
<keyword evidence="4 6" id="KW-0720">Serine protease</keyword>
<keyword evidence="5" id="KW-1015">Disulfide bond</keyword>
<feature type="chain" id="PRO_5032488410" evidence="7">
    <location>
        <begin position="17"/>
        <end position="274"/>
    </location>
</feature>
<dbReference type="InterPro" id="IPR001314">
    <property type="entry name" value="Peptidase_S1A"/>
</dbReference>
<dbReference type="InterPro" id="IPR033116">
    <property type="entry name" value="TRYPSIN_SER"/>
</dbReference>
<keyword evidence="10" id="KW-1185">Reference proteome</keyword>
<evidence type="ECO:0000256" key="6">
    <source>
        <dbReference type="RuleBase" id="RU363034"/>
    </source>
</evidence>
<protein>
    <submittedName>
        <fullName evidence="9">(Mediterranean fruit fly) hypothetical protein</fullName>
    </submittedName>
</protein>
<evidence type="ECO:0000256" key="3">
    <source>
        <dbReference type="ARBA" id="ARBA00022801"/>
    </source>
</evidence>
<feature type="signal peptide" evidence="7">
    <location>
        <begin position="1"/>
        <end position="16"/>
    </location>
</feature>
<keyword evidence="3 6" id="KW-0378">Hydrolase</keyword>
<evidence type="ECO:0000256" key="7">
    <source>
        <dbReference type="SAM" id="SignalP"/>
    </source>
</evidence>
<dbReference type="PROSITE" id="PS00135">
    <property type="entry name" value="TRYPSIN_SER"/>
    <property type="match status" value="1"/>
</dbReference>
<dbReference type="PROSITE" id="PS50240">
    <property type="entry name" value="TRYPSIN_DOM"/>
    <property type="match status" value="1"/>
</dbReference>
<feature type="domain" description="Peptidase S1" evidence="8">
    <location>
        <begin position="42"/>
        <end position="271"/>
    </location>
</feature>
<sequence>MRYFVVLAFALSVVSAFELRIKEIYQRELYMPLVNEEIDGRITNGQDAAAKQFPYQVGLSLLSSAGTTWCGGSLIGQNWVLTAAHCTEGITSVTVQLGSTVRTKPTVKFTVSQSDIIIHPKWSRLLARNDISLIRIPTVTFDDSIQPVALPEIASTYSTYDGESVIASGWGRTSDTNKAVSSKLQYAFMTVISNAQCKKSFASITASNICIATTGGVSTCNGDSGGPLVLATSKVQIGLTSFGSKDGCALGIPAAFTRLTSYLDWIKEQTGIGA</sequence>
<dbReference type="CDD" id="cd00190">
    <property type="entry name" value="Tryp_SPc"/>
    <property type="match status" value="1"/>
</dbReference>
<comment type="caution">
    <text evidence="9">The sequence shown here is derived from an EMBL/GenBank/DDBJ whole genome shotgun (WGS) entry which is preliminary data.</text>
</comment>
<dbReference type="PANTHER" id="PTHR24276:SF98">
    <property type="entry name" value="FI18310P1-RELATED"/>
    <property type="match status" value="1"/>
</dbReference>
<dbReference type="OrthoDB" id="5565075at2759"/>
<dbReference type="SMART" id="SM00020">
    <property type="entry name" value="Tryp_SPc"/>
    <property type="match status" value="1"/>
</dbReference>
<dbReference type="InterPro" id="IPR001254">
    <property type="entry name" value="Trypsin_dom"/>
</dbReference>
<dbReference type="Pfam" id="PF00089">
    <property type="entry name" value="Trypsin"/>
    <property type="match status" value="1"/>
</dbReference>
<evidence type="ECO:0000313" key="9">
    <source>
        <dbReference type="EMBL" id="CAD7004227.1"/>
    </source>
</evidence>
<dbReference type="InterPro" id="IPR009003">
    <property type="entry name" value="Peptidase_S1_PA"/>
</dbReference>
<organism evidence="9 10">
    <name type="scientific">Ceratitis capitata</name>
    <name type="common">Mediterranean fruit fly</name>
    <name type="synonym">Tephritis capitata</name>
    <dbReference type="NCBI Taxonomy" id="7213"/>
    <lineage>
        <taxon>Eukaryota</taxon>
        <taxon>Metazoa</taxon>
        <taxon>Ecdysozoa</taxon>
        <taxon>Arthropoda</taxon>
        <taxon>Hexapoda</taxon>
        <taxon>Insecta</taxon>
        <taxon>Pterygota</taxon>
        <taxon>Neoptera</taxon>
        <taxon>Endopterygota</taxon>
        <taxon>Diptera</taxon>
        <taxon>Brachycera</taxon>
        <taxon>Muscomorpha</taxon>
        <taxon>Tephritoidea</taxon>
        <taxon>Tephritidae</taxon>
        <taxon>Ceratitis</taxon>
        <taxon>Ceratitis</taxon>
    </lineage>
</organism>
<dbReference type="PRINTS" id="PR00722">
    <property type="entry name" value="CHYMOTRYPSIN"/>
</dbReference>
<dbReference type="InterPro" id="IPR043504">
    <property type="entry name" value="Peptidase_S1_PA_chymotrypsin"/>
</dbReference>
<dbReference type="GO" id="GO:0004252">
    <property type="term" value="F:serine-type endopeptidase activity"/>
    <property type="evidence" value="ECO:0007669"/>
    <property type="project" value="InterPro"/>
</dbReference>
<reference evidence="9" key="1">
    <citation type="submission" date="2020-11" db="EMBL/GenBank/DDBJ databases">
        <authorList>
            <person name="Whitehead M."/>
        </authorList>
    </citation>
    <scope>NUCLEOTIDE SEQUENCE</scope>
    <source>
        <strain evidence="9">EGII</strain>
    </source>
</reference>
<dbReference type="EMBL" id="CAJHJT010000034">
    <property type="protein sequence ID" value="CAD7004227.1"/>
    <property type="molecule type" value="Genomic_DNA"/>
</dbReference>
<dbReference type="InterPro" id="IPR050430">
    <property type="entry name" value="Peptidase_S1"/>
</dbReference>
<comment type="similarity">
    <text evidence="1">Belongs to the peptidase S1 family.</text>
</comment>
<gene>
    <name evidence="9" type="ORF">CCAP1982_LOCUS12646</name>
</gene>
<evidence type="ECO:0000256" key="1">
    <source>
        <dbReference type="ARBA" id="ARBA00007664"/>
    </source>
</evidence>
<dbReference type="SUPFAM" id="SSF50494">
    <property type="entry name" value="Trypsin-like serine proteases"/>
    <property type="match status" value="1"/>
</dbReference>
<proteinExistence type="inferred from homology"/>
<evidence type="ECO:0000256" key="2">
    <source>
        <dbReference type="ARBA" id="ARBA00022670"/>
    </source>
</evidence>
<evidence type="ECO:0000313" key="10">
    <source>
        <dbReference type="Proteomes" id="UP000606786"/>
    </source>
</evidence>
<name>A0A811V2Y9_CERCA</name>
<dbReference type="PROSITE" id="PS00134">
    <property type="entry name" value="TRYPSIN_HIS"/>
    <property type="match status" value="1"/>
</dbReference>
<evidence type="ECO:0000256" key="5">
    <source>
        <dbReference type="ARBA" id="ARBA00023157"/>
    </source>
</evidence>
<evidence type="ECO:0000256" key="4">
    <source>
        <dbReference type="ARBA" id="ARBA00022825"/>
    </source>
</evidence>
<keyword evidence="2 6" id="KW-0645">Protease</keyword>
<dbReference type="GO" id="GO:0006508">
    <property type="term" value="P:proteolysis"/>
    <property type="evidence" value="ECO:0007669"/>
    <property type="project" value="UniProtKB-KW"/>
</dbReference>
<keyword evidence="7" id="KW-0732">Signal</keyword>
<dbReference type="Proteomes" id="UP000606786">
    <property type="component" value="Unassembled WGS sequence"/>
</dbReference>